<evidence type="ECO:0000313" key="2">
    <source>
        <dbReference type="EMBL" id="PKC52269.1"/>
    </source>
</evidence>
<evidence type="ECO:0000313" key="3">
    <source>
        <dbReference type="Proteomes" id="UP000232688"/>
    </source>
</evidence>
<feature type="non-terminal residue" evidence="2">
    <location>
        <position position="300"/>
    </location>
</feature>
<dbReference type="EMBL" id="LLXH01006087">
    <property type="protein sequence ID" value="PKC52269.1"/>
    <property type="molecule type" value="Genomic_DNA"/>
</dbReference>
<evidence type="ECO:0000256" key="1">
    <source>
        <dbReference type="SAM" id="MobiDB-lite"/>
    </source>
</evidence>
<gene>
    <name evidence="2" type="ORF">RhiirA1_481895</name>
</gene>
<feature type="region of interest" description="Disordered" evidence="1">
    <location>
        <begin position="39"/>
        <end position="62"/>
    </location>
</feature>
<sequence length="300" mass="31440">MGTAPIGQGTGPGLTSRNIGAKVGTETVTLLTSQMPAHSHTPVAIENPGTSGDPSDRLWAEGVTGRGKVPEPLYHPNVNADMNPQTIGGTVALVIASFVSTPAINVKAGSTGTSDGVYDFSGPLGDIDSETGLVEFGDKFLIKDGFEVDGTQLYSLNGEAGATETLIIKAEGGDICKTFTFKDLGISLYTGISSTEITLTLVIKNAYGETIGTHTTSNGKKIAGDGSDKVVYQLSNLLDHDGQFNYNGVASLEITYQLGKDYYNTIRLPMDLNFENITIANVSADDIPPFIPDGVINATN</sequence>
<reference evidence="2 3" key="2">
    <citation type="submission" date="2017-10" db="EMBL/GenBank/DDBJ databases">
        <title>Genome analyses suggest a sexual origin of heterokaryosis in a supposedly ancient asexual fungus.</title>
        <authorList>
            <person name="Corradi N."/>
            <person name="Sedzielewska K."/>
            <person name="Noel J."/>
            <person name="Charron P."/>
            <person name="Farinelli L."/>
            <person name="Marton T."/>
            <person name="Kruger M."/>
            <person name="Pelin A."/>
            <person name="Brachmann A."/>
            <person name="Corradi N."/>
        </authorList>
    </citation>
    <scope>NUCLEOTIDE SEQUENCE [LARGE SCALE GENOMIC DNA]</scope>
    <source>
        <strain evidence="2 3">A1</strain>
    </source>
</reference>
<protein>
    <recommendedName>
        <fullName evidence="4">Phage tail collar domain-containing protein</fullName>
    </recommendedName>
</protein>
<dbReference type="Proteomes" id="UP000232688">
    <property type="component" value="Unassembled WGS sequence"/>
</dbReference>
<accession>A0A2N0QMI7</accession>
<dbReference type="SUPFAM" id="SSF88874">
    <property type="entry name" value="Receptor-binding domain of short tail fibre protein gp12"/>
    <property type="match status" value="1"/>
</dbReference>
<organism evidence="2 3">
    <name type="scientific">Rhizophagus irregularis</name>
    <dbReference type="NCBI Taxonomy" id="588596"/>
    <lineage>
        <taxon>Eukaryota</taxon>
        <taxon>Fungi</taxon>
        <taxon>Fungi incertae sedis</taxon>
        <taxon>Mucoromycota</taxon>
        <taxon>Glomeromycotina</taxon>
        <taxon>Glomeromycetes</taxon>
        <taxon>Glomerales</taxon>
        <taxon>Glomeraceae</taxon>
        <taxon>Rhizophagus</taxon>
    </lineage>
</organism>
<evidence type="ECO:0008006" key="4">
    <source>
        <dbReference type="Google" id="ProtNLM"/>
    </source>
</evidence>
<feature type="region of interest" description="Disordered" evidence="1">
    <location>
        <begin position="1"/>
        <end position="20"/>
    </location>
</feature>
<reference evidence="2 3" key="1">
    <citation type="submission" date="2017-10" db="EMBL/GenBank/DDBJ databases">
        <title>Extensive intraspecific genome diversity in a model arbuscular mycorrhizal fungus.</title>
        <authorList>
            <person name="Chen E.C.H."/>
            <person name="Morin E."/>
            <person name="Baudet D."/>
            <person name="Noel J."/>
            <person name="Ndikumana S."/>
            <person name="Charron P."/>
            <person name="St-Onge C."/>
            <person name="Giorgi J."/>
            <person name="Grigoriev I.V."/>
            <person name="Roux C."/>
            <person name="Martin F.M."/>
            <person name="Corradi N."/>
        </authorList>
    </citation>
    <scope>NUCLEOTIDE SEQUENCE [LARGE SCALE GENOMIC DNA]</scope>
    <source>
        <strain evidence="2 3">A1</strain>
    </source>
</reference>
<dbReference type="AlphaFoldDB" id="A0A2N0QMI7"/>
<proteinExistence type="predicted"/>
<dbReference type="VEuPathDB" id="FungiDB:RhiirA1_481895"/>
<comment type="caution">
    <text evidence="2">The sequence shown here is derived from an EMBL/GenBank/DDBJ whole genome shotgun (WGS) entry which is preliminary data.</text>
</comment>
<name>A0A2N0QMI7_9GLOM</name>